<organism evidence="1">
    <name type="scientific">candidate division WOR-3 bacterium</name>
    <dbReference type="NCBI Taxonomy" id="2052148"/>
    <lineage>
        <taxon>Bacteria</taxon>
        <taxon>Bacteria division WOR-3</taxon>
    </lineage>
</organism>
<reference evidence="1" key="1">
    <citation type="journal article" date="2020" name="mSystems">
        <title>Genome- and Community-Level Interaction Insights into Carbon Utilization and Element Cycling Functions of Hydrothermarchaeota in Hydrothermal Sediment.</title>
        <authorList>
            <person name="Zhou Z."/>
            <person name="Liu Y."/>
            <person name="Xu W."/>
            <person name="Pan J."/>
            <person name="Luo Z.H."/>
            <person name="Li M."/>
        </authorList>
    </citation>
    <scope>NUCLEOTIDE SEQUENCE [LARGE SCALE GENOMIC DNA]</scope>
    <source>
        <strain evidence="1">SpSt-876</strain>
    </source>
</reference>
<protein>
    <submittedName>
        <fullName evidence="1">Uncharacterized protein</fullName>
    </submittedName>
</protein>
<gene>
    <name evidence="1" type="ORF">ENW73_00710</name>
</gene>
<proteinExistence type="predicted"/>
<dbReference type="EMBL" id="DTLI01000018">
    <property type="protein sequence ID" value="HHS51376.1"/>
    <property type="molecule type" value="Genomic_DNA"/>
</dbReference>
<dbReference type="AlphaFoldDB" id="A0A7C6EAF0"/>
<comment type="caution">
    <text evidence="1">The sequence shown here is derived from an EMBL/GenBank/DDBJ whole genome shotgun (WGS) entry which is preliminary data.</text>
</comment>
<evidence type="ECO:0000313" key="1">
    <source>
        <dbReference type="EMBL" id="HHS51376.1"/>
    </source>
</evidence>
<sequence length="64" mass="7145">MKYISTFVSALGGLIKEKSPSSLTFPIKGEEEKKEKVITVFNRLEVDRIRTSDLTSDCYAGFGI</sequence>
<name>A0A7C6EAF0_UNCW3</name>
<accession>A0A7C6EAF0</accession>